<reference evidence="5" key="1">
    <citation type="submission" date="2016-10" db="EMBL/GenBank/DDBJ databases">
        <authorList>
            <person name="Varghese N."/>
            <person name="Submissions S."/>
        </authorList>
    </citation>
    <scope>NUCLEOTIDE SEQUENCE [LARGE SCALE GENOMIC DNA]</scope>
    <source>
        <strain evidence="5">DSM 45413</strain>
    </source>
</reference>
<sequence length="923" mass="95013">MQTTTLIGRTEALAVVHATVARAVAGSGGLLLFLGEAGVGKSRLLGEVARLAQERGMRVLEGRAAESGGAYRPLAEALLRGGAEDLDRAAVRPPYRAALGRLLPGWTTGGGEAPEPGVDPALVLGEAVVHLLRALVDGPCLLVLDDLHWADADTLALLGYLAGRLGDSRVLVAAAARDDEPNADALDRLAAGPGVRATPLTRLAPAELATLVRARTREPLDDDVLAALVARADGLPLLAEELLVEVLRSPPAAGAPPPVPRTVAALARRRLALLEPVAQQCLRVAAVAGTEPDWAVLPAAVGQPEAVVLAAARAAVGASLLREDAGRLRWRHALLREAVVADLVPPERAALARRAGEALLARGREEDAARAAGLLAAGGERERAAGLFLRLARRDRTTGALRHAGQLLDRATGVGADPAAVAVERVPLLTAAGRVGEALEAGVAALPSAAGDLHAELCLQLARAAVTARRWQEAEAYVERSGRPDDARSAVLVADAAFGAGDVDRAGALAATALARAERSGGPAVLCEALDVVGRVARLSDPGQARAAFSRAVQVAAEHRLVPQQVTGLIGLGTAELLVDETSEALPRARELALAAGLLGQAGAAEVILFDAVAVTRGPRAVEERARALLARAARLNLPEVHAASAFGVALARAAAGDPAGTEAALAQLPRSAAWPDAGPLEAAVRALPPLLAHDLAAANATLDAGLTVVVGHRAAAPLHQFGLWALLRTAVDDRGEAAREVLRGLPAALRPANRGALHYADAIAAGRQGRAGEAADLLARGDADLAGLSWLHRLLHLVVLDAAVTDGWGDPVPLLRADLAEHERAGDQQPARTCRALLARAGAPTRRGRGDSPVPGALRAAGVTSREMDVLALVSTGATNAQVAARLHLSPRTVETHVANLLAKLGVPDRGRLRERVAALTR</sequence>
<dbReference type="InterPro" id="IPR036388">
    <property type="entry name" value="WH-like_DNA-bd_sf"/>
</dbReference>
<dbReference type="SUPFAM" id="SSF46894">
    <property type="entry name" value="C-terminal effector domain of the bipartite response regulators"/>
    <property type="match status" value="1"/>
</dbReference>
<dbReference type="InterPro" id="IPR000792">
    <property type="entry name" value="Tscrpt_reg_LuxR_C"/>
</dbReference>
<dbReference type="EMBL" id="FOEE01000004">
    <property type="protein sequence ID" value="SEO74938.1"/>
    <property type="molecule type" value="Genomic_DNA"/>
</dbReference>
<dbReference type="PROSITE" id="PS00622">
    <property type="entry name" value="HTH_LUXR_1"/>
    <property type="match status" value="1"/>
</dbReference>
<dbReference type="SMART" id="SM00421">
    <property type="entry name" value="HTH_LUXR"/>
    <property type="match status" value="1"/>
</dbReference>
<dbReference type="InterPro" id="IPR003593">
    <property type="entry name" value="AAA+_ATPase"/>
</dbReference>
<proteinExistence type="predicted"/>
<dbReference type="SMART" id="SM00382">
    <property type="entry name" value="AAA"/>
    <property type="match status" value="1"/>
</dbReference>
<dbReference type="Proteomes" id="UP000198960">
    <property type="component" value="Unassembled WGS sequence"/>
</dbReference>
<dbReference type="Gene3D" id="1.10.10.10">
    <property type="entry name" value="Winged helix-like DNA-binding domain superfamily/Winged helix DNA-binding domain"/>
    <property type="match status" value="1"/>
</dbReference>
<dbReference type="PRINTS" id="PR00038">
    <property type="entry name" value="HTHLUXR"/>
</dbReference>
<evidence type="ECO:0000259" key="3">
    <source>
        <dbReference type="PROSITE" id="PS50043"/>
    </source>
</evidence>
<dbReference type="AlphaFoldDB" id="A0A1H8S9H7"/>
<dbReference type="Pfam" id="PF00196">
    <property type="entry name" value="GerE"/>
    <property type="match status" value="1"/>
</dbReference>
<dbReference type="OrthoDB" id="3796539at2"/>
<accession>A0A1H8S9H7</accession>
<evidence type="ECO:0000256" key="2">
    <source>
        <dbReference type="ARBA" id="ARBA00022840"/>
    </source>
</evidence>
<dbReference type="InterPro" id="IPR016032">
    <property type="entry name" value="Sig_transdc_resp-reg_C-effctor"/>
</dbReference>
<feature type="domain" description="HTH luxR-type" evidence="3">
    <location>
        <begin position="857"/>
        <end position="923"/>
    </location>
</feature>
<evidence type="ECO:0000256" key="1">
    <source>
        <dbReference type="ARBA" id="ARBA00022741"/>
    </source>
</evidence>
<dbReference type="PROSITE" id="PS50043">
    <property type="entry name" value="HTH_LUXR_2"/>
    <property type="match status" value="1"/>
</dbReference>
<dbReference type="InterPro" id="IPR027417">
    <property type="entry name" value="P-loop_NTPase"/>
</dbReference>
<keyword evidence="5" id="KW-1185">Reference proteome</keyword>
<dbReference type="GO" id="GO:0004016">
    <property type="term" value="F:adenylate cyclase activity"/>
    <property type="evidence" value="ECO:0007669"/>
    <property type="project" value="TreeGrafter"/>
</dbReference>
<dbReference type="GO" id="GO:0003677">
    <property type="term" value="F:DNA binding"/>
    <property type="evidence" value="ECO:0007669"/>
    <property type="project" value="InterPro"/>
</dbReference>
<dbReference type="STRING" id="673521.SAMN05660991_01507"/>
<dbReference type="CDD" id="cd06170">
    <property type="entry name" value="LuxR_C_like"/>
    <property type="match status" value="1"/>
</dbReference>
<keyword evidence="2" id="KW-0067">ATP-binding</keyword>
<organism evidence="4 5">
    <name type="scientific">Trujillonella endophytica</name>
    <dbReference type="NCBI Taxonomy" id="673521"/>
    <lineage>
        <taxon>Bacteria</taxon>
        <taxon>Bacillati</taxon>
        <taxon>Actinomycetota</taxon>
        <taxon>Actinomycetes</taxon>
        <taxon>Geodermatophilales</taxon>
        <taxon>Geodermatophilaceae</taxon>
        <taxon>Trujillonella</taxon>
    </lineage>
</organism>
<evidence type="ECO:0000313" key="4">
    <source>
        <dbReference type="EMBL" id="SEO74938.1"/>
    </source>
</evidence>
<dbReference type="SUPFAM" id="SSF52540">
    <property type="entry name" value="P-loop containing nucleoside triphosphate hydrolases"/>
    <property type="match status" value="1"/>
</dbReference>
<dbReference type="PANTHER" id="PTHR16305:SF35">
    <property type="entry name" value="TRANSCRIPTIONAL ACTIVATOR DOMAIN"/>
    <property type="match status" value="1"/>
</dbReference>
<name>A0A1H8S9H7_9ACTN</name>
<dbReference type="GO" id="GO:0006355">
    <property type="term" value="P:regulation of DNA-templated transcription"/>
    <property type="evidence" value="ECO:0007669"/>
    <property type="project" value="InterPro"/>
</dbReference>
<dbReference type="GO" id="GO:0005737">
    <property type="term" value="C:cytoplasm"/>
    <property type="evidence" value="ECO:0007669"/>
    <property type="project" value="TreeGrafter"/>
</dbReference>
<dbReference type="RefSeq" id="WP_091941777.1">
    <property type="nucleotide sequence ID" value="NZ_FOEE01000004.1"/>
</dbReference>
<gene>
    <name evidence="4" type="ORF">SAMN05660991_01507</name>
</gene>
<dbReference type="PANTHER" id="PTHR16305">
    <property type="entry name" value="TESTICULAR SOLUBLE ADENYLYL CYCLASE"/>
    <property type="match status" value="1"/>
</dbReference>
<protein>
    <submittedName>
        <fullName evidence="4">Regulatory protein, luxR family</fullName>
    </submittedName>
</protein>
<dbReference type="Pfam" id="PF13191">
    <property type="entry name" value="AAA_16"/>
    <property type="match status" value="1"/>
</dbReference>
<dbReference type="SUPFAM" id="SSF48452">
    <property type="entry name" value="TPR-like"/>
    <property type="match status" value="1"/>
</dbReference>
<evidence type="ECO:0000313" key="5">
    <source>
        <dbReference type="Proteomes" id="UP000198960"/>
    </source>
</evidence>
<keyword evidence="1" id="KW-0547">Nucleotide-binding</keyword>
<dbReference type="GO" id="GO:0005524">
    <property type="term" value="F:ATP binding"/>
    <property type="evidence" value="ECO:0007669"/>
    <property type="project" value="UniProtKB-KW"/>
</dbReference>
<dbReference type="InterPro" id="IPR041664">
    <property type="entry name" value="AAA_16"/>
</dbReference>
<dbReference type="InterPro" id="IPR011990">
    <property type="entry name" value="TPR-like_helical_dom_sf"/>
</dbReference>